<evidence type="ECO:0000313" key="1">
    <source>
        <dbReference type="EMBL" id="QQP41546.1"/>
    </source>
</evidence>
<dbReference type="AlphaFoldDB" id="A0A7T8K104"/>
<accession>A0A7T8K104</accession>
<name>A0A7T8K104_CALRO</name>
<evidence type="ECO:0000313" key="2">
    <source>
        <dbReference type="Proteomes" id="UP000595437"/>
    </source>
</evidence>
<organism evidence="1 2">
    <name type="scientific">Caligus rogercresseyi</name>
    <name type="common">Sea louse</name>
    <dbReference type="NCBI Taxonomy" id="217165"/>
    <lineage>
        <taxon>Eukaryota</taxon>
        <taxon>Metazoa</taxon>
        <taxon>Ecdysozoa</taxon>
        <taxon>Arthropoda</taxon>
        <taxon>Crustacea</taxon>
        <taxon>Multicrustacea</taxon>
        <taxon>Hexanauplia</taxon>
        <taxon>Copepoda</taxon>
        <taxon>Siphonostomatoida</taxon>
        <taxon>Caligidae</taxon>
        <taxon>Caligus</taxon>
    </lineage>
</organism>
<sequence>MLRLLLTTNEYNPIRGTQSHNALSGGEIWSSFETDTVSCGSLGVSPRKK</sequence>
<protein>
    <submittedName>
        <fullName evidence="1">Uncharacterized protein</fullName>
    </submittedName>
</protein>
<gene>
    <name evidence="1" type="ORF">FKW44_015955</name>
</gene>
<proteinExistence type="predicted"/>
<dbReference type="EMBL" id="CP045899">
    <property type="protein sequence ID" value="QQP41546.1"/>
    <property type="molecule type" value="Genomic_DNA"/>
</dbReference>
<dbReference type="Proteomes" id="UP000595437">
    <property type="component" value="Chromosome 10"/>
</dbReference>
<reference evidence="2" key="1">
    <citation type="submission" date="2021-01" db="EMBL/GenBank/DDBJ databases">
        <title>Caligus Genome Assembly.</title>
        <authorList>
            <person name="Gallardo-Escarate C."/>
        </authorList>
    </citation>
    <scope>NUCLEOTIDE SEQUENCE [LARGE SCALE GENOMIC DNA]</scope>
</reference>
<keyword evidence="2" id="KW-1185">Reference proteome</keyword>